<keyword evidence="2" id="KW-1185">Reference proteome</keyword>
<gene>
    <name evidence="1" type="ORF">RHSIM_Rhsim01G0123400</name>
</gene>
<proteinExistence type="predicted"/>
<dbReference type="Proteomes" id="UP000626092">
    <property type="component" value="Unassembled WGS sequence"/>
</dbReference>
<dbReference type="EMBL" id="WJXA01000001">
    <property type="protein sequence ID" value="KAF7153291.1"/>
    <property type="molecule type" value="Genomic_DNA"/>
</dbReference>
<reference evidence="1" key="1">
    <citation type="submission" date="2019-11" db="EMBL/GenBank/DDBJ databases">
        <authorList>
            <person name="Liu Y."/>
            <person name="Hou J."/>
            <person name="Li T.-Q."/>
            <person name="Guan C.-H."/>
            <person name="Wu X."/>
            <person name="Wu H.-Z."/>
            <person name="Ling F."/>
            <person name="Zhang R."/>
            <person name="Shi X.-G."/>
            <person name="Ren J.-P."/>
            <person name="Chen E.-F."/>
            <person name="Sun J.-M."/>
        </authorList>
    </citation>
    <scope>NUCLEOTIDE SEQUENCE</scope>
    <source>
        <strain evidence="1">Adult_tree_wgs_1</strain>
        <tissue evidence="1">Leaves</tissue>
    </source>
</reference>
<comment type="caution">
    <text evidence="1">The sequence shown here is derived from an EMBL/GenBank/DDBJ whole genome shotgun (WGS) entry which is preliminary data.</text>
</comment>
<dbReference type="AlphaFoldDB" id="A0A834HJ43"/>
<accession>A0A834HJ43</accession>
<organism evidence="1 2">
    <name type="scientific">Rhododendron simsii</name>
    <name type="common">Sims's rhododendron</name>
    <dbReference type="NCBI Taxonomy" id="118357"/>
    <lineage>
        <taxon>Eukaryota</taxon>
        <taxon>Viridiplantae</taxon>
        <taxon>Streptophyta</taxon>
        <taxon>Embryophyta</taxon>
        <taxon>Tracheophyta</taxon>
        <taxon>Spermatophyta</taxon>
        <taxon>Magnoliopsida</taxon>
        <taxon>eudicotyledons</taxon>
        <taxon>Gunneridae</taxon>
        <taxon>Pentapetalae</taxon>
        <taxon>asterids</taxon>
        <taxon>Ericales</taxon>
        <taxon>Ericaceae</taxon>
        <taxon>Ericoideae</taxon>
        <taxon>Rhodoreae</taxon>
        <taxon>Rhododendron</taxon>
    </lineage>
</organism>
<sequence length="103" mass="11863">MPEFLRLTGFGDGRRNWWVEEIWVLWRVGEEDRMGLMSEASNGIWRVPPTWMFCGESVMNDHGFGKGLVCVWLRMASFRLAFLAEAGRLFVTDLAGKPAQFFS</sequence>
<evidence type="ECO:0000313" key="1">
    <source>
        <dbReference type="EMBL" id="KAF7153291.1"/>
    </source>
</evidence>
<protein>
    <submittedName>
        <fullName evidence="1">Uncharacterized protein</fullName>
    </submittedName>
</protein>
<name>A0A834HJ43_RHOSS</name>
<evidence type="ECO:0000313" key="2">
    <source>
        <dbReference type="Proteomes" id="UP000626092"/>
    </source>
</evidence>